<proteinExistence type="predicted"/>
<keyword evidence="1" id="KW-0805">Transcription regulation</keyword>
<evidence type="ECO:0000256" key="1">
    <source>
        <dbReference type="ARBA" id="ARBA00023015"/>
    </source>
</evidence>
<accession>A0ABM8ZAL5</accession>
<evidence type="ECO:0000313" key="6">
    <source>
        <dbReference type="Proteomes" id="UP000789719"/>
    </source>
</evidence>
<evidence type="ECO:0000256" key="3">
    <source>
        <dbReference type="ARBA" id="ARBA00023163"/>
    </source>
</evidence>
<dbReference type="InterPro" id="IPR009057">
    <property type="entry name" value="Homeodomain-like_sf"/>
</dbReference>
<dbReference type="Pfam" id="PF12833">
    <property type="entry name" value="HTH_18"/>
    <property type="match status" value="1"/>
</dbReference>
<keyword evidence="3" id="KW-0804">Transcription</keyword>
<gene>
    <name evidence="5" type="primary">rhaS_1</name>
    <name evidence="5" type="ORF">WGH24286_00784</name>
</gene>
<dbReference type="PANTHER" id="PTHR43280:SF28">
    <property type="entry name" value="HTH-TYPE TRANSCRIPTIONAL ACTIVATOR RHAS"/>
    <property type="match status" value="1"/>
</dbReference>
<evidence type="ECO:0000256" key="2">
    <source>
        <dbReference type="ARBA" id="ARBA00023125"/>
    </source>
</evidence>
<keyword evidence="2" id="KW-0238">DNA-binding</keyword>
<protein>
    <submittedName>
        <fullName evidence="5">HTH-type transcriptional activator RhaS</fullName>
    </submittedName>
</protein>
<reference evidence="5 6" key="1">
    <citation type="submission" date="2021-11" db="EMBL/GenBank/DDBJ databases">
        <authorList>
            <person name="Depoorter E."/>
        </authorList>
    </citation>
    <scope>NUCLEOTIDE SEQUENCE [LARGE SCALE GENOMIC DNA]</scope>
    <source>
        <strain evidence="5 6">LMG 24286</strain>
    </source>
</reference>
<organism evidence="5 6">
    <name type="scientific">Periweissella ghanensis</name>
    <dbReference type="NCBI Taxonomy" id="467997"/>
    <lineage>
        <taxon>Bacteria</taxon>
        <taxon>Bacillati</taxon>
        <taxon>Bacillota</taxon>
        <taxon>Bacilli</taxon>
        <taxon>Lactobacillales</taxon>
        <taxon>Lactobacillaceae</taxon>
        <taxon>Periweissella</taxon>
    </lineage>
</organism>
<dbReference type="InterPro" id="IPR018060">
    <property type="entry name" value="HTH_AraC"/>
</dbReference>
<dbReference type="SMART" id="SM00342">
    <property type="entry name" value="HTH_ARAC"/>
    <property type="match status" value="1"/>
</dbReference>
<dbReference type="PANTHER" id="PTHR43280">
    <property type="entry name" value="ARAC-FAMILY TRANSCRIPTIONAL REGULATOR"/>
    <property type="match status" value="1"/>
</dbReference>
<dbReference type="SUPFAM" id="SSF46689">
    <property type="entry name" value="Homeodomain-like"/>
    <property type="match status" value="1"/>
</dbReference>
<keyword evidence="6" id="KW-1185">Reference proteome</keyword>
<name>A0ABM8ZAL5_9LACO</name>
<feature type="domain" description="HTH araC/xylS-type" evidence="4">
    <location>
        <begin position="249"/>
        <end position="348"/>
    </location>
</feature>
<dbReference type="Gene3D" id="1.10.10.60">
    <property type="entry name" value="Homeodomain-like"/>
    <property type="match status" value="1"/>
</dbReference>
<dbReference type="EMBL" id="CAKKNT010000007">
    <property type="protein sequence ID" value="CAH0418366.1"/>
    <property type="molecule type" value="Genomic_DNA"/>
</dbReference>
<evidence type="ECO:0000259" key="4">
    <source>
        <dbReference type="PROSITE" id="PS01124"/>
    </source>
</evidence>
<evidence type="ECO:0000313" key="5">
    <source>
        <dbReference type="EMBL" id="CAH0418366.1"/>
    </source>
</evidence>
<sequence length="351" mass="40477">MQTNNEKLITMAPWLQYAYSEITNLDTLTIPQVPHTFNKKIISILEKNYNCLGLITEDSIYLLCHIDSYFILSQSYASDDCERVKTPHQQLQFLRNTISSVYPDCKINFVTLNVLTPQINTLTTHQSLSTHATNNVLRNTLIMAITNRDVTACMKVVQQIMNSNQAYQFFQQTGKISSNVRPDYLIVSLIAILTQLAISASLNANYVYNLSDSYLQRIPVTDVPYEGIVQEFISDLLDAPERTYRAPVSLFMYLVQQKIFEKIVISEIADQIGISSPQLRRLIKEALNTTPLDYINKQKIMMACSILSTEHNIKIFEIAERLHYYDTSHFTREFVKYTKITPKEFQQFSNF</sequence>
<dbReference type="Proteomes" id="UP000789719">
    <property type="component" value="Unassembled WGS sequence"/>
</dbReference>
<dbReference type="PROSITE" id="PS01124">
    <property type="entry name" value="HTH_ARAC_FAMILY_2"/>
    <property type="match status" value="1"/>
</dbReference>
<comment type="caution">
    <text evidence="5">The sequence shown here is derived from an EMBL/GenBank/DDBJ whole genome shotgun (WGS) entry which is preliminary data.</text>
</comment>